<dbReference type="Proteomes" id="UP000317243">
    <property type="component" value="Unassembled WGS sequence"/>
</dbReference>
<evidence type="ECO:0000313" key="2">
    <source>
        <dbReference type="Proteomes" id="UP000317243"/>
    </source>
</evidence>
<accession>A0A5C5WPM7</accession>
<dbReference type="PROSITE" id="PS51318">
    <property type="entry name" value="TAT"/>
    <property type="match status" value="1"/>
</dbReference>
<proteinExistence type="predicted"/>
<sequence length="468" mass="51568">MSSSRRDFLSHAGFGLGSVALSQLLSPSSANAESGALSALHVPPKAKSVIFLFQAGGPSQMDTFDYKPELTRLHGEELPDEVRKGQRLTGMSGNQSSLPLVGSPFKFAQHGESGAWLSELFPHTARVADDLCFIKSMHTEAINHGPAVTHVQTGSQFPGRPSIGSWLSYGLGSENANLPAFVVTVTKNKSGQPLVSRLWGSGFLPSRHQGVQFRAGDEPVLYINNPSGLSTQSKRNMLDSLRELHSMQLKESADPLLETRISQYELAFRMQMSIPEATDVSSETEQTFSLYGEDSRNPGTFAANCLLARRLVERGVRFVQLYHQGWDHHGGLPGGLRRQCQETDQASAALIEDLKQRGLLDETLVIWGGEFGRTNYCQGKLSENFGRDHHPRCFSTWMAGGGIQGGISYGQTDPLCYNIEENPVHLHDFQATLLHLLGIDHEQLTYKYQGRRFRLTDVHGHVVEDILA</sequence>
<evidence type="ECO:0000313" key="1">
    <source>
        <dbReference type="EMBL" id="TWT52071.1"/>
    </source>
</evidence>
<dbReference type="PANTHER" id="PTHR43737">
    <property type="entry name" value="BLL7424 PROTEIN"/>
    <property type="match status" value="1"/>
</dbReference>
<dbReference type="Gene3D" id="3.40.720.10">
    <property type="entry name" value="Alkaline Phosphatase, subunit A"/>
    <property type="match status" value="1"/>
</dbReference>
<evidence type="ECO:0008006" key="3">
    <source>
        <dbReference type="Google" id="ProtNLM"/>
    </source>
</evidence>
<name>A0A5C5WPM7_9PLAN</name>
<organism evidence="1 2">
    <name type="scientific">Thalassoglobus neptunius</name>
    <dbReference type="NCBI Taxonomy" id="1938619"/>
    <lineage>
        <taxon>Bacteria</taxon>
        <taxon>Pseudomonadati</taxon>
        <taxon>Planctomycetota</taxon>
        <taxon>Planctomycetia</taxon>
        <taxon>Planctomycetales</taxon>
        <taxon>Planctomycetaceae</taxon>
        <taxon>Thalassoglobus</taxon>
    </lineage>
</organism>
<gene>
    <name evidence="1" type="ORF">KOR42_31680</name>
</gene>
<dbReference type="InterPro" id="IPR017850">
    <property type="entry name" value="Alkaline_phosphatase_core_sf"/>
</dbReference>
<reference evidence="1 2" key="1">
    <citation type="submission" date="2019-02" db="EMBL/GenBank/DDBJ databases">
        <title>Deep-cultivation of Planctomycetes and their phenomic and genomic characterization uncovers novel biology.</title>
        <authorList>
            <person name="Wiegand S."/>
            <person name="Jogler M."/>
            <person name="Boedeker C."/>
            <person name="Pinto D."/>
            <person name="Vollmers J."/>
            <person name="Rivas-Marin E."/>
            <person name="Kohn T."/>
            <person name="Peeters S.H."/>
            <person name="Heuer A."/>
            <person name="Rast P."/>
            <person name="Oberbeckmann S."/>
            <person name="Bunk B."/>
            <person name="Jeske O."/>
            <person name="Meyerdierks A."/>
            <person name="Storesund J.E."/>
            <person name="Kallscheuer N."/>
            <person name="Luecker S."/>
            <person name="Lage O.M."/>
            <person name="Pohl T."/>
            <person name="Merkel B.J."/>
            <person name="Hornburger P."/>
            <person name="Mueller R.-W."/>
            <person name="Bruemmer F."/>
            <person name="Labrenz M."/>
            <person name="Spormann A.M."/>
            <person name="Op Den Camp H."/>
            <person name="Overmann J."/>
            <person name="Amann R."/>
            <person name="Jetten M.S.M."/>
            <person name="Mascher T."/>
            <person name="Medema M.H."/>
            <person name="Devos D.P."/>
            <person name="Kaster A.-K."/>
            <person name="Ovreas L."/>
            <person name="Rohde M."/>
            <person name="Galperin M.Y."/>
            <person name="Jogler C."/>
        </authorList>
    </citation>
    <scope>NUCLEOTIDE SEQUENCE [LARGE SCALE GENOMIC DNA]</scope>
    <source>
        <strain evidence="1 2">KOR42</strain>
    </source>
</reference>
<dbReference type="InterPro" id="IPR006311">
    <property type="entry name" value="TAT_signal"/>
</dbReference>
<protein>
    <recommendedName>
        <fullName evidence="3">Sulfatase</fullName>
    </recommendedName>
</protein>
<dbReference type="SUPFAM" id="SSF53649">
    <property type="entry name" value="Alkaline phosphatase-like"/>
    <property type="match status" value="1"/>
</dbReference>
<dbReference type="AlphaFoldDB" id="A0A5C5WPM7"/>
<dbReference type="Pfam" id="PF07394">
    <property type="entry name" value="DUF1501"/>
    <property type="match status" value="1"/>
</dbReference>
<dbReference type="InterPro" id="IPR010869">
    <property type="entry name" value="DUF1501"/>
</dbReference>
<dbReference type="EMBL" id="SIHI01000008">
    <property type="protein sequence ID" value="TWT52071.1"/>
    <property type="molecule type" value="Genomic_DNA"/>
</dbReference>
<keyword evidence="2" id="KW-1185">Reference proteome</keyword>
<comment type="caution">
    <text evidence="1">The sequence shown here is derived from an EMBL/GenBank/DDBJ whole genome shotgun (WGS) entry which is preliminary data.</text>
</comment>
<dbReference type="PANTHER" id="PTHR43737:SF1">
    <property type="entry name" value="DUF1501 DOMAIN-CONTAINING PROTEIN"/>
    <property type="match status" value="1"/>
</dbReference>